<dbReference type="InterPro" id="IPR036390">
    <property type="entry name" value="WH_DNA-bd_sf"/>
</dbReference>
<dbReference type="Proteomes" id="UP001595596">
    <property type="component" value="Unassembled WGS sequence"/>
</dbReference>
<comment type="similarity">
    <text evidence="1">Belongs to the LysR transcriptional regulatory family.</text>
</comment>
<dbReference type="PROSITE" id="PS50931">
    <property type="entry name" value="HTH_LYSR"/>
    <property type="match status" value="1"/>
</dbReference>
<name>A0ABV7RYV4_9RHOB</name>
<evidence type="ECO:0000259" key="5">
    <source>
        <dbReference type="PROSITE" id="PS50931"/>
    </source>
</evidence>
<dbReference type="PANTHER" id="PTHR30537:SF5">
    <property type="entry name" value="HTH-TYPE TRANSCRIPTIONAL ACTIVATOR TTDR-RELATED"/>
    <property type="match status" value="1"/>
</dbReference>
<dbReference type="InterPro" id="IPR000847">
    <property type="entry name" value="LysR_HTH_N"/>
</dbReference>
<dbReference type="Gene3D" id="1.10.10.10">
    <property type="entry name" value="Winged helix-like DNA-binding domain superfamily/Winged helix DNA-binding domain"/>
    <property type="match status" value="1"/>
</dbReference>
<sequence>MDHMVALHVFRAVVEHASFAEAARRMGLSPAAVSKNVRELEEHLKVRLINRTTRSMSLTEAGQRYFEQVARILDDLAEADQSLGPLQRKPSGLLRVSAPLTFTLTRLSAGIIGFLREYPDLVLDLQLDDRRVDVVKEGFDLAIRGSDRLEDSSLVARKLMTLHHVVCASPDYFERHGKPLVPQDLKAHDCIRFTLSDHAHEWEFAKGGEMERVPINGRYKVTSGLAVRDALLAGFGLSLIPRQYVVDDIATGRLATAMDDWTPVQTAIYAVYPSRRYLLPKVRAFIEFLVQATQDEA</sequence>
<dbReference type="RefSeq" id="WP_379027896.1">
    <property type="nucleotide sequence ID" value="NZ_JBHRXE010000008.1"/>
</dbReference>
<evidence type="ECO:0000313" key="6">
    <source>
        <dbReference type="EMBL" id="MFC3568504.1"/>
    </source>
</evidence>
<organism evidence="6 7">
    <name type="scientific">Paracoccus simplex</name>
    <dbReference type="NCBI Taxonomy" id="2086346"/>
    <lineage>
        <taxon>Bacteria</taxon>
        <taxon>Pseudomonadati</taxon>
        <taxon>Pseudomonadota</taxon>
        <taxon>Alphaproteobacteria</taxon>
        <taxon>Rhodobacterales</taxon>
        <taxon>Paracoccaceae</taxon>
        <taxon>Paracoccus</taxon>
    </lineage>
</organism>
<protein>
    <submittedName>
        <fullName evidence="6">LysR family transcriptional regulator</fullName>
    </submittedName>
</protein>
<dbReference type="SUPFAM" id="SSF53850">
    <property type="entry name" value="Periplasmic binding protein-like II"/>
    <property type="match status" value="1"/>
</dbReference>
<dbReference type="Gene3D" id="3.40.190.290">
    <property type="match status" value="1"/>
</dbReference>
<reference evidence="7" key="1">
    <citation type="journal article" date="2019" name="Int. J. Syst. Evol. Microbiol.">
        <title>The Global Catalogue of Microorganisms (GCM) 10K type strain sequencing project: providing services to taxonomists for standard genome sequencing and annotation.</title>
        <authorList>
            <consortium name="The Broad Institute Genomics Platform"/>
            <consortium name="The Broad Institute Genome Sequencing Center for Infectious Disease"/>
            <person name="Wu L."/>
            <person name="Ma J."/>
        </authorList>
    </citation>
    <scope>NUCLEOTIDE SEQUENCE [LARGE SCALE GENOMIC DNA]</scope>
    <source>
        <strain evidence="7">VKM B-3226</strain>
    </source>
</reference>
<evidence type="ECO:0000256" key="2">
    <source>
        <dbReference type="ARBA" id="ARBA00023015"/>
    </source>
</evidence>
<dbReference type="Pfam" id="PF00126">
    <property type="entry name" value="HTH_1"/>
    <property type="match status" value="1"/>
</dbReference>
<dbReference type="EMBL" id="JBHRXE010000008">
    <property type="protein sequence ID" value="MFC3568504.1"/>
    <property type="molecule type" value="Genomic_DNA"/>
</dbReference>
<dbReference type="SUPFAM" id="SSF46785">
    <property type="entry name" value="Winged helix' DNA-binding domain"/>
    <property type="match status" value="1"/>
</dbReference>
<dbReference type="Pfam" id="PF03466">
    <property type="entry name" value="LysR_substrate"/>
    <property type="match status" value="1"/>
</dbReference>
<proteinExistence type="inferred from homology"/>
<keyword evidence="3" id="KW-0238">DNA-binding</keyword>
<dbReference type="InterPro" id="IPR058163">
    <property type="entry name" value="LysR-type_TF_proteobact-type"/>
</dbReference>
<dbReference type="InterPro" id="IPR005119">
    <property type="entry name" value="LysR_subst-bd"/>
</dbReference>
<keyword evidence="7" id="KW-1185">Reference proteome</keyword>
<dbReference type="InterPro" id="IPR036388">
    <property type="entry name" value="WH-like_DNA-bd_sf"/>
</dbReference>
<accession>A0ABV7RYV4</accession>
<dbReference type="CDD" id="cd08422">
    <property type="entry name" value="PBP2_CrgA_like"/>
    <property type="match status" value="1"/>
</dbReference>
<evidence type="ECO:0000256" key="4">
    <source>
        <dbReference type="ARBA" id="ARBA00023163"/>
    </source>
</evidence>
<keyword evidence="4" id="KW-0804">Transcription</keyword>
<gene>
    <name evidence="6" type="ORF">ACFOMP_03445</name>
</gene>
<comment type="caution">
    <text evidence="6">The sequence shown here is derived from an EMBL/GenBank/DDBJ whole genome shotgun (WGS) entry which is preliminary data.</text>
</comment>
<feature type="domain" description="HTH lysR-type" evidence="5">
    <location>
        <begin position="1"/>
        <end position="59"/>
    </location>
</feature>
<dbReference type="PANTHER" id="PTHR30537">
    <property type="entry name" value="HTH-TYPE TRANSCRIPTIONAL REGULATOR"/>
    <property type="match status" value="1"/>
</dbReference>
<evidence type="ECO:0000256" key="1">
    <source>
        <dbReference type="ARBA" id="ARBA00009437"/>
    </source>
</evidence>
<keyword evidence="2" id="KW-0805">Transcription regulation</keyword>
<evidence type="ECO:0000313" key="7">
    <source>
        <dbReference type="Proteomes" id="UP001595596"/>
    </source>
</evidence>
<evidence type="ECO:0000256" key="3">
    <source>
        <dbReference type="ARBA" id="ARBA00023125"/>
    </source>
</evidence>